<organism evidence="6">
    <name type="scientific">Daphnia magna</name>
    <dbReference type="NCBI Taxonomy" id="35525"/>
    <lineage>
        <taxon>Eukaryota</taxon>
        <taxon>Metazoa</taxon>
        <taxon>Ecdysozoa</taxon>
        <taxon>Arthropoda</taxon>
        <taxon>Crustacea</taxon>
        <taxon>Branchiopoda</taxon>
        <taxon>Diplostraca</taxon>
        <taxon>Cladocera</taxon>
        <taxon>Anomopoda</taxon>
        <taxon>Daphniidae</taxon>
        <taxon>Daphnia</taxon>
    </lineage>
</organism>
<dbReference type="InterPro" id="IPR013783">
    <property type="entry name" value="Ig-like_fold"/>
</dbReference>
<dbReference type="GO" id="GO:0004930">
    <property type="term" value="F:G protein-coupled receptor activity"/>
    <property type="evidence" value="ECO:0007669"/>
    <property type="project" value="InterPro"/>
</dbReference>
<feature type="transmembrane region" description="Helical" evidence="3">
    <location>
        <begin position="1253"/>
        <end position="1273"/>
    </location>
</feature>
<feature type="transmembrane region" description="Helical" evidence="3">
    <location>
        <begin position="1212"/>
        <end position="1233"/>
    </location>
</feature>
<keyword evidence="1" id="KW-0245">EGF-like domain</keyword>
<keyword evidence="3" id="KW-1133">Transmembrane helix</keyword>
<sequence length="1866" mass="208884">MRKRRTFSLARIGLWPSKHHESSCTRLSIGAAMKHSRGGRSSRLSLMLFVFIIFNSVWIMTAGAAPVTAVSSHTGNGAVSRTPLSRCPAIFNPMVANINAGSVGSSAKSSETGKRKATESSSLPSCRIFLRERFGTLTTPGFPSAFPVPFTCSWIIDATGFEPDSFITLYLTQMYLTRGVKAVQYTFNNTTHAIGRKDLDELHTFRPRPYSVYRIKARYLEVQVNLDELVNANLRVERRLMDVYGFNITYEIQPNGSRIRTDTCNVANCTFNGHCYANHNYSQFQCSCLPDFSGKYCQYGPECNPEKGINVCKNEGVCGYRTGVTVVRCSCPPNYNGSLCEFRREFIPAKECLSKFRLNCSHHCVITDKGTAACRCPQHQALRSDNLTCYPLVPLRILGHVELDRPSSFNDTRLVDAVTSALKKMAEEFTAFLLVVGSVNLAGPNSNRLQFILWNSEKYNMSWTNVAQQHGPVMAAARSGAVASILNRSATGYGFPWIGGKKRMPRNVAPFTYIPQQWNNSFTSFVHQINSRIWKVQGESIVIRNISIVQVPALIIEWVKLDVKGQVREGYPFTVACNANGSGKKDLKMGWYKDGHPIDDSFALQRNMSIFVHQQQDLRGFFTLYLEVKQASLFDRGEFECRAKDWGQTARKSVFLDVITPPILDLMPINPVVLPGAAVNLTCRDENHLARRSTTKYVWLKNGQPIESSCEEIIEDLTPVGSLLKITSIQLSTNYTCRGENGTKVVNKTTQIFVTSQEKACPQQKSQGVGWLRTAVDITNYQFCPAGYVGVAKRHCFAVKELPGDGGEALPAIRKFWSWGEPDFSNCSDRELTEIYRQLKLITLGYVVTDVTSIINKFADFIQLKLKGINRLANPKKTLNEEATPSPYLPGEGNALLEIAMSLETFLWRRTEVLSHSFWNSTAVRYLYALDALLSMPQDIFRLDSSLPILRFIQNHLTLLGISPKGGDLIGSIESHLLKNSDFDVDYDRKQFKYKGLLPVSPSQTGFKNLRQLAPAQFFLNKPNGYNISIDFHSIEQLQIKGGEYLCALLPLQPTNHSQGWDMGSCFIERLSDPAAFRCHCAHQGTVVLLYAVRDIEETENSVVNLWKVIYFAASVSHLAVVFGLVTLCAMWYQRRCVWLWFQIQVGVSLLPPSSIYFLQTNVVPNPFLTILLTASTYQYAATVWAMIMYLKMSATQGPVEQATAGKMSHNNIRLVGLSLGVPLTLSGVQTLIKEFSVGTPSTSWISQLTSFSGIFFSLVYCTLFVTVLSLYVTSTRETDDSVEKSNTFTKNVPRVMGNNVRYSHCCPILALLGVMVTGSMLCRFHWLSLSTHCVAAFLHLVAVLLAIAVMFTFSGANDVFVYWCFWRRRKLPEGDTVSELLNATTMVESPQRKSLLSTEQHPSEGLEISNRTRQTSRPSLEGTPFPVPNGTRRFYRSGPASSPLLQRAGLGPDVVRAFSLEQESGHQLLGNASTGRQSDISPARKIIGHEDLTKSNRNRINSTTTSDGMQPDDLDSGFGPSGGGGSQKFYGLDKFSDAWKFLGRIRWKLPQFGFSSNGSTSGGGSFRSRQSTMSSATTADFGGERGGSVTTEETEIPIRDAEDLESLTAPYRLRRSRTRWSEDYGQGNELDCSEVSNLTLKAKPFRGRCFIRCSPEKNGSNVLWSHRCQEVDATNRQTRWMPLQHTCCERCWHNPETPICELCLADNTPAQLRSGTLLVRAVVENPPKLPNKDVCEYLEMDPAGSLAIDQQRAKRIQVYYNTTIKPEPRTKNIEESNRANKDKMIGSTSFIKSSCASPCLSRQKKIIRWRIMKKYRLSLRNVVHSTQQQLQQRKLNETGSTDFPAERLTLRDQIVSEFLASPIEY</sequence>
<keyword evidence="3" id="KW-0472">Membrane</keyword>
<dbReference type="SUPFAM" id="SSF49854">
    <property type="entry name" value="Spermadhesin, CUB domain"/>
    <property type="match status" value="1"/>
</dbReference>
<feature type="transmembrane region" description="Helical" evidence="3">
    <location>
        <begin position="1140"/>
        <end position="1159"/>
    </location>
</feature>
<dbReference type="EMBL" id="GDIQ01074733">
    <property type="protein sequence ID" value="JAN20004.1"/>
    <property type="molecule type" value="Transcribed_RNA"/>
</dbReference>
<dbReference type="PANTHER" id="PTHR45813:SF8">
    <property type="entry name" value="IG-LIKE DOMAIN-CONTAINING PROTEIN"/>
    <property type="match status" value="1"/>
</dbReference>
<feature type="domain" description="Ig-like" evidence="5">
    <location>
        <begin position="661"/>
        <end position="753"/>
    </location>
</feature>
<feature type="compositionally biased region" description="Polar residues" evidence="2">
    <location>
        <begin position="1392"/>
        <end position="1401"/>
    </location>
</feature>
<feature type="disulfide bond" evidence="1">
    <location>
        <begin position="312"/>
        <end position="329"/>
    </location>
</feature>
<feature type="domain" description="EGF-like" evidence="4">
    <location>
        <begin position="299"/>
        <end position="341"/>
    </location>
</feature>
<dbReference type="EMBL" id="GDIQ01033746">
    <property type="protein sequence ID" value="JAN60991.1"/>
    <property type="molecule type" value="Transcribed_RNA"/>
</dbReference>
<keyword evidence="1" id="KW-1015">Disulfide bond</keyword>
<feature type="disulfide bond" evidence="1">
    <location>
        <begin position="288"/>
        <end position="297"/>
    </location>
</feature>
<dbReference type="SMART" id="SM00181">
    <property type="entry name" value="EGF"/>
    <property type="match status" value="3"/>
</dbReference>
<feature type="transmembrane region" description="Helical" evidence="3">
    <location>
        <begin position="1339"/>
        <end position="1366"/>
    </location>
</feature>
<evidence type="ECO:0000259" key="5">
    <source>
        <dbReference type="PROSITE" id="PS50835"/>
    </source>
</evidence>
<feature type="transmembrane region" description="Helical" evidence="3">
    <location>
        <begin position="44"/>
        <end position="65"/>
    </location>
</feature>
<evidence type="ECO:0000256" key="3">
    <source>
        <dbReference type="SAM" id="Phobius"/>
    </source>
</evidence>
<dbReference type="Gene3D" id="2.10.25.10">
    <property type="entry name" value="Laminin"/>
    <property type="match status" value="2"/>
</dbReference>
<dbReference type="SUPFAM" id="SSF48726">
    <property type="entry name" value="Immunoglobulin"/>
    <property type="match status" value="2"/>
</dbReference>
<dbReference type="InterPro" id="IPR036445">
    <property type="entry name" value="GPCR_2_extracell_dom_sf"/>
</dbReference>
<dbReference type="InterPro" id="IPR035914">
    <property type="entry name" value="Sperma_CUB_dom_sf"/>
</dbReference>
<feature type="transmembrane region" description="Helical" evidence="3">
    <location>
        <begin position="1109"/>
        <end position="1133"/>
    </location>
</feature>
<feature type="compositionally biased region" description="Polar residues" evidence="2">
    <location>
        <begin position="1410"/>
        <end position="1419"/>
    </location>
</feature>
<dbReference type="InterPro" id="IPR003599">
    <property type="entry name" value="Ig_sub"/>
</dbReference>
<dbReference type="Gene3D" id="4.10.1240.10">
    <property type="entry name" value="GPCR, family 2, extracellular hormone receptor domain"/>
    <property type="match status" value="1"/>
</dbReference>
<keyword evidence="3" id="KW-0812">Transmembrane</keyword>
<reference evidence="6" key="1">
    <citation type="submission" date="2015-10" db="EMBL/GenBank/DDBJ databases">
        <title>EvidentialGene: Evidence-directed Construction of Complete mRNA Transcriptomes without Genomes.</title>
        <authorList>
            <person name="Gilbert D.G."/>
        </authorList>
    </citation>
    <scope>NUCLEOTIDE SEQUENCE</scope>
</reference>
<dbReference type="InterPro" id="IPR036179">
    <property type="entry name" value="Ig-like_dom_sf"/>
</dbReference>
<dbReference type="PROSITE" id="PS00022">
    <property type="entry name" value="EGF_1"/>
    <property type="match status" value="2"/>
</dbReference>
<dbReference type="OrthoDB" id="6344273at2759"/>
<feature type="transmembrane region" description="Helical" evidence="3">
    <location>
        <begin position="1171"/>
        <end position="1191"/>
    </location>
</feature>
<dbReference type="PROSITE" id="PS50026">
    <property type="entry name" value="EGF_3"/>
    <property type="match status" value="2"/>
</dbReference>
<dbReference type="GO" id="GO:0016020">
    <property type="term" value="C:membrane"/>
    <property type="evidence" value="ECO:0007669"/>
    <property type="project" value="InterPro"/>
</dbReference>
<dbReference type="PANTHER" id="PTHR45813">
    <property type="entry name" value="IG-LIKE DOMAIN-CONTAINING PROTEIN"/>
    <property type="match status" value="1"/>
</dbReference>
<feature type="region of interest" description="Disordered" evidence="2">
    <location>
        <begin position="1559"/>
        <end position="1591"/>
    </location>
</feature>
<dbReference type="InterPro" id="IPR051587">
    <property type="entry name" value="Adhesion_GPCR"/>
</dbReference>
<feature type="compositionally biased region" description="Polar residues" evidence="2">
    <location>
        <begin position="1499"/>
        <end position="1509"/>
    </location>
</feature>
<dbReference type="GO" id="GO:0007189">
    <property type="term" value="P:adenylate cyclase-activating G protein-coupled receptor signaling pathway"/>
    <property type="evidence" value="ECO:0007669"/>
    <property type="project" value="TreeGrafter"/>
</dbReference>
<proteinExistence type="predicted"/>
<feature type="region of interest" description="Disordered" evidence="2">
    <location>
        <begin position="1494"/>
        <end position="1523"/>
    </location>
</feature>
<evidence type="ECO:0000256" key="1">
    <source>
        <dbReference type="PROSITE-ProRule" id="PRU00076"/>
    </source>
</evidence>
<dbReference type="SUPFAM" id="SSF57196">
    <property type="entry name" value="EGF/Laminin"/>
    <property type="match status" value="1"/>
</dbReference>
<dbReference type="InterPro" id="IPR007110">
    <property type="entry name" value="Ig-like_dom"/>
</dbReference>
<evidence type="ECO:0000313" key="6">
    <source>
        <dbReference type="EMBL" id="JAN60991.1"/>
    </source>
</evidence>
<protein>
    <submittedName>
        <fullName evidence="6">Brain-specific angiogenesis inhibitor</fullName>
    </submittedName>
</protein>
<dbReference type="SMART" id="SM00409">
    <property type="entry name" value="IG"/>
    <property type="match status" value="2"/>
</dbReference>
<feature type="region of interest" description="Disordered" evidence="2">
    <location>
        <begin position="1392"/>
        <end position="1448"/>
    </location>
</feature>
<feature type="disulfide bond" evidence="1">
    <location>
        <begin position="269"/>
        <end position="286"/>
    </location>
</feature>
<dbReference type="InterPro" id="IPR000742">
    <property type="entry name" value="EGF"/>
</dbReference>
<feature type="domain" description="EGF-like" evidence="4">
    <location>
        <begin position="260"/>
        <end position="298"/>
    </location>
</feature>
<feature type="transmembrane region" description="Helical" evidence="3">
    <location>
        <begin position="1307"/>
        <end position="1327"/>
    </location>
</feature>
<evidence type="ECO:0000259" key="4">
    <source>
        <dbReference type="PROSITE" id="PS50026"/>
    </source>
</evidence>
<dbReference type="PROSITE" id="PS50835">
    <property type="entry name" value="IG_LIKE"/>
    <property type="match status" value="2"/>
</dbReference>
<evidence type="ECO:0000256" key="2">
    <source>
        <dbReference type="SAM" id="MobiDB-lite"/>
    </source>
</evidence>
<feature type="disulfide bond" evidence="1">
    <location>
        <begin position="331"/>
        <end position="340"/>
    </location>
</feature>
<feature type="domain" description="Ig-like" evidence="5">
    <location>
        <begin position="552"/>
        <end position="655"/>
    </location>
</feature>
<dbReference type="Gene3D" id="2.60.40.10">
    <property type="entry name" value="Immunoglobulins"/>
    <property type="match status" value="2"/>
</dbReference>
<comment type="caution">
    <text evidence="1">Lacks conserved residue(s) required for the propagation of feature annotation.</text>
</comment>
<accession>A0A0P6GFS4</accession>
<name>A0A0P6GFS4_9CRUS</name>